<dbReference type="SUPFAM" id="SSF46785">
    <property type="entry name" value="Winged helix' DNA-binding domain"/>
    <property type="match status" value="1"/>
</dbReference>
<evidence type="ECO:0000313" key="2">
    <source>
        <dbReference type="EMBL" id="GAG90004.1"/>
    </source>
</evidence>
<dbReference type="InterPro" id="IPR036390">
    <property type="entry name" value="WH_DNA-bd_sf"/>
</dbReference>
<dbReference type="InterPro" id="IPR038723">
    <property type="entry name" value="ArnR1-like_HTH"/>
</dbReference>
<reference evidence="2" key="1">
    <citation type="journal article" date="2014" name="Front. Microbiol.">
        <title>High frequency of phylogenetically diverse reductive dehalogenase-homologous genes in deep subseafloor sedimentary metagenomes.</title>
        <authorList>
            <person name="Kawai M."/>
            <person name="Futagami T."/>
            <person name="Toyoda A."/>
            <person name="Takaki Y."/>
            <person name="Nishi S."/>
            <person name="Hori S."/>
            <person name="Arai W."/>
            <person name="Tsubouchi T."/>
            <person name="Morono Y."/>
            <person name="Uchiyama I."/>
            <person name="Ito T."/>
            <person name="Fujiyama A."/>
            <person name="Inagaki F."/>
            <person name="Takami H."/>
        </authorList>
    </citation>
    <scope>NUCLEOTIDE SEQUENCE</scope>
    <source>
        <strain evidence="2">Expedition CK06-06</strain>
    </source>
</reference>
<comment type="caution">
    <text evidence="2">The sequence shown here is derived from an EMBL/GenBank/DDBJ whole genome shotgun (WGS) entry which is preliminary data.</text>
</comment>
<sequence length="86" mass="10221">MIFRNKRSELEIIDQILSLATEDIKKTRLMYQTNLCYNLFNEYLGFLLEKEFLGVKKGNPIGKIYYTTEKGKKFIESIKNVLYQVM</sequence>
<dbReference type="Pfam" id="PF14947">
    <property type="entry name" value="HTH_45"/>
    <property type="match status" value="1"/>
</dbReference>
<gene>
    <name evidence="2" type="ORF">S01H4_23211</name>
</gene>
<proteinExistence type="predicted"/>
<dbReference type="AlphaFoldDB" id="X1B2L7"/>
<protein>
    <recommendedName>
        <fullName evidence="1">ArnR1-like winged helix-turn-helix domain-containing protein</fullName>
    </recommendedName>
</protein>
<organism evidence="2">
    <name type="scientific">marine sediment metagenome</name>
    <dbReference type="NCBI Taxonomy" id="412755"/>
    <lineage>
        <taxon>unclassified sequences</taxon>
        <taxon>metagenomes</taxon>
        <taxon>ecological metagenomes</taxon>
    </lineage>
</organism>
<accession>X1B2L7</accession>
<evidence type="ECO:0000259" key="1">
    <source>
        <dbReference type="Pfam" id="PF14947"/>
    </source>
</evidence>
<dbReference type="InterPro" id="IPR036388">
    <property type="entry name" value="WH-like_DNA-bd_sf"/>
</dbReference>
<dbReference type="EMBL" id="BART01010738">
    <property type="protein sequence ID" value="GAG90004.1"/>
    <property type="molecule type" value="Genomic_DNA"/>
</dbReference>
<feature type="domain" description="ArnR1-like winged helix-turn-helix" evidence="1">
    <location>
        <begin position="6"/>
        <end position="81"/>
    </location>
</feature>
<dbReference type="Gene3D" id="1.10.10.10">
    <property type="entry name" value="Winged helix-like DNA-binding domain superfamily/Winged helix DNA-binding domain"/>
    <property type="match status" value="1"/>
</dbReference>
<name>X1B2L7_9ZZZZ</name>